<keyword evidence="3" id="KW-0808">Transferase</keyword>
<comment type="cofactor">
    <cofactor evidence="1">
        <name>pyridoxal 5'-phosphate</name>
        <dbReference type="ChEBI" id="CHEBI:597326"/>
    </cofactor>
</comment>
<dbReference type="InterPro" id="IPR005814">
    <property type="entry name" value="Aminotrans_3"/>
</dbReference>
<dbReference type="AlphaFoldDB" id="A0A382NSN8"/>
<evidence type="ECO:0000256" key="4">
    <source>
        <dbReference type="ARBA" id="ARBA00022898"/>
    </source>
</evidence>
<dbReference type="PANTHER" id="PTHR11986:SF79">
    <property type="entry name" value="ACETYLORNITHINE AMINOTRANSFERASE, MITOCHONDRIAL"/>
    <property type="match status" value="1"/>
</dbReference>
<dbReference type="InterPro" id="IPR015422">
    <property type="entry name" value="PyrdxlP-dep_Trfase_small"/>
</dbReference>
<dbReference type="GO" id="GO:0042802">
    <property type="term" value="F:identical protein binding"/>
    <property type="evidence" value="ECO:0007669"/>
    <property type="project" value="TreeGrafter"/>
</dbReference>
<proteinExistence type="predicted"/>
<dbReference type="Gene3D" id="3.90.1150.10">
    <property type="entry name" value="Aspartate Aminotransferase, domain 1"/>
    <property type="match status" value="1"/>
</dbReference>
<dbReference type="Pfam" id="PF00202">
    <property type="entry name" value="Aminotran_3"/>
    <property type="match status" value="1"/>
</dbReference>
<evidence type="ECO:0008006" key="6">
    <source>
        <dbReference type="Google" id="ProtNLM"/>
    </source>
</evidence>
<gene>
    <name evidence="5" type="ORF">METZ01_LOCUS317058</name>
</gene>
<keyword evidence="2" id="KW-0032">Aminotransferase</keyword>
<evidence type="ECO:0000256" key="1">
    <source>
        <dbReference type="ARBA" id="ARBA00001933"/>
    </source>
</evidence>
<evidence type="ECO:0000256" key="3">
    <source>
        <dbReference type="ARBA" id="ARBA00022679"/>
    </source>
</evidence>
<reference evidence="5" key="1">
    <citation type="submission" date="2018-05" db="EMBL/GenBank/DDBJ databases">
        <authorList>
            <person name="Lanie J.A."/>
            <person name="Ng W.-L."/>
            <person name="Kazmierczak K.M."/>
            <person name="Andrzejewski T.M."/>
            <person name="Davidsen T.M."/>
            <person name="Wayne K.J."/>
            <person name="Tettelin H."/>
            <person name="Glass J.I."/>
            <person name="Rusch D."/>
            <person name="Podicherti R."/>
            <person name="Tsui H.-C.T."/>
            <person name="Winkler M.E."/>
        </authorList>
    </citation>
    <scope>NUCLEOTIDE SEQUENCE</scope>
</reference>
<sequence length="224" mass="24788">VHVWDTDGKKYLDLTGAFGVAATGHANPRITKAAQQQLEKLPHAMGDVHPHTLKGELARELSKLTFERWKLGRGKTIFCNSGFEAVEAALKTALLATGKKGVIAFEGAYHGLGYGALSTTHRRLFNKPFQNQLGKFGYFAPFPENNPELTKSKRALEKLFKDHSIGAVLVEPIQGRAGMRVPPRGFLKLLRKLCDKHGALLIFDEIYTGFGRTGHWFACEDDSI</sequence>
<feature type="non-terminal residue" evidence="5">
    <location>
        <position position="224"/>
    </location>
</feature>
<protein>
    <recommendedName>
        <fullName evidence="6">Aminotransferase class III-fold pyridoxal phosphate-dependent enzyme</fullName>
    </recommendedName>
</protein>
<evidence type="ECO:0000313" key="5">
    <source>
        <dbReference type="EMBL" id="SVC64204.1"/>
    </source>
</evidence>
<dbReference type="InterPro" id="IPR015421">
    <property type="entry name" value="PyrdxlP-dep_Trfase_major"/>
</dbReference>
<organism evidence="5">
    <name type="scientific">marine metagenome</name>
    <dbReference type="NCBI Taxonomy" id="408172"/>
    <lineage>
        <taxon>unclassified sequences</taxon>
        <taxon>metagenomes</taxon>
        <taxon>ecological metagenomes</taxon>
    </lineage>
</organism>
<dbReference type="GO" id="GO:0008483">
    <property type="term" value="F:transaminase activity"/>
    <property type="evidence" value="ECO:0007669"/>
    <property type="project" value="UniProtKB-KW"/>
</dbReference>
<dbReference type="SUPFAM" id="SSF53383">
    <property type="entry name" value="PLP-dependent transferases"/>
    <property type="match status" value="1"/>
</dbReference>
<dbReference type="Gene3D" id="3.40.640.10">
    <property type="entry name" value="Type I PLP-dependent aspartate aminotransferase-like (Major domain)"/>
    <property type="match status" value="1"/>
</dbReference>
<evidence type="ECO:0000256" key="2">
    <source>
        <dbReference type="ARBA" id="ARBA00022576"/>
    </source>
</evidence>
<name>A0A382NSN8_9ZZZZ</name>
<dbReference type="InterPro" id="IPR015424">
    <property type="entry name" value="PyrdxlP-dep_Trfase"/>
</dbReference>
<keyword evidence="4" id="KW-0663">Pyridoxal phosphate</keyword>
<dbReference type="EMBL" id="UINC01102514">
    <property type="protein sequence ID" value="SVC64204.1"/>
    <property type="molecule type" value="Genomic_DNA"/>
</dbReference>
<dbReference type="PANTHER" id="PTHR11986">
    <property type="entry name" value="AMINOTRANSFERASE CLASS III"/>
    <property type="match status" value="1"/>
</dbReference>
<feature type="non-terminal residue" evidence="5">
    <location>
        <position position="1"/>
    </location>
</feature>
<accession>A0A382NSN8</accession>
<dbReference type="GO" id="GO:0030170">
    <property type="term" value="F:pyridoxal phosphate binding"/>
    <property type="evidence" value="ECO:0007669"/>
    <property type="project" value="InterPro"/>
</dbReference>
<dbReference type="InterPro" id="IPR050103">
    <property type="entry name" value="Class-III_PLP-dep_AT"/>
</dbReference>